<dbReference type="RefSeq" id="WP_017088462.1">
    <property type="nucleotide sequence ID" value="NZ_PIFK01000003.1"/>
</dbReference>
<keyword evidence="1" id="KW-0812">Transmembrane</keyword>
<gene>
    <name evidence="2" type="ORF">CWO07_02315</name>
</gene>
<accession>A0A2T5F0Z7</accession>
<feature type="transmembrane region" description="Helical" evidence="1">
    <location>
        <begin position="62"/>
        <end position="85"/>
    </location>
</feature>
<evidence type="ECO:0000313" key="2">
    <source>
        <dbReference type="EMBL" id="PTP39423.1"/>
    </source>
</evidence>
<proteinExistence type="predicted"/>
<sequence>MKDTIGVESALESVFSWLFLASISIITSGWFLAHPISQTIATDQKFVINLLVLKIQATGSQVILGFGGFIITTLLSGVVAGEWIYELVKISFGIDPGQFKSICMFSSFLTVAWSFFFFIIHYWFNMNGSDFVDDKKQYADLLGRLSRSQGENDGK</sequence>
<name>A0A2T5F0Z7_VIBSP</name>
<organism evidence="2 3">
    <name type="scientific">Vibrio splendidus</name>
    <dbReference type="NCBI Taxonomy" id="29497"/>
    <lineage>
        <taxon>Bacteria</taxon>
        <taxon>Pseudomonadati</taxon>
        <taxon>Pseudomonadota</taxon>
        <taxon>Gammaproteobacteria</taxon>
        <taxon>Vibrionales</taxon>
        <taxon>Vibrionaceae</taxon>
        <taxon>Vibrio</taxon>
    </lineage>
</organism>
<keyword evidence="1" id="KW-1133">Transmembrane helix</keyword>
<dbReference type="AlphaFoldDB" id="A0A2T5F0Z7"/>
<evidence type="ECO:0000313" key="3">
    <source>
        <dbReference type="Proteomes" id="UP000244197"/>
    </source>
</evidence>
<dbReference type="EMBL" id="PIFK01000003">
    <property type="protein sequence ID" value="PTP39423.1"/>
    <property type="molecule type" value="Genomic_DNA"/>
</dbReference>
<comment type="caution">
    <text evidence="2">The sequence shown here is derived from an EMBL/GenBank/DDBJ whole genome shotgun (WGS) entry which is preliminary data.</text>
</comment>
<feature type="transmembrane region" description="Helical" evidence="1">
    <location>
        <begin position="14"/>
        <end position="33"/>
    </location>
</feature>
<keyword evidence="1" id="KW-0472">Membrane</keyword>
<feature type="transmembrane region" description="Helical" evidence="1">
    <location>
        <begin position="105"/>
        <end position="124"/>
    </location>
</feature>
<reference evidence="2 3" key="1">
    <citation type="submission" date="2017-11" db="EMBL/GenBank/DDBJ databases">
        <title>Population delineation of vibrios coincides with oyster pathogenicity.</title>
        <authorList>
            <person name="Bruto M."/>
            <person name="Labreuche Y."/>
            <person name="James A."/>
            <person name="Piel D."/>
            <person name="Chenivesse S."/>
            <person name="Petton B."/>
            <person name="Polz M.F."/>
            <person name="Le Roux F."/>
        </authorList>
    </citation>
    <scope>NUCLEOTIDE SEQUENCE [LARGE SCALE GENOMIC DNA]</scope>
    <source>
        <strain evidence="2 3">FF_144</strain>
    </source>
</reference>
<evidence type="ECO:0000256" key="1">
    <source>
        <dbReference type="SAM" id="Phobius"/>
    </source>
</evidence>
<dbReference type="Proteomes" id="UP000244197">
    <property type="component" value="Unassembled WGS sequence"/>
</dbReference>
<protein>
    <submittedName>
        <fullName evidence="2">Uncharacterized protein</fullName>
    </submittedName>
</protein>